<dbReference type="PROSITE" id="PS00211">
    <property type="entry name" value="ABC_TRANSPORTER_1"/>
    <property type="match status" value="1"/>
</dbReference>
<evidence type="ECO:0000259" key="7">
    <source>
        <dbReference type="PROSITE" id="PS50893"/>
    </source>
</evidence>
<dbReference type="PANTHER" id="PTHR43166:SF6">
    <property type="entry name" value="PHOSPHONATES IMPORT ATP-BINDING PROTEIN PHNC"/>
    <property type="match status" value="1"/>
</dbReference>
<evidence type="ECO:0000256" key="1">
    <source>
        <dbReference type="ARBA" id="ARBA00022448"/>
    </source>
</evidence>
<keyword evidence="1" id="KW-0813">Transport</keyword>
<evidence type="ECO:0000256" key="2">
    <source>
        <dbReference type="ARBA" id="ARBA00022475"/>
    </source>
</evidence>
<dbReference type="GO" id="GO:0005524">
    <property type="term" value="F:ATP binding"/>
    <property type="evidence" value="ECO:0007669"/>
    <property type="project" value="UniProtKB-KW"/>
</dbReference>
<keyword evidence="6" id="KW-0472">Membrane</keyword>
<reference evidence="8 9" key="1">
    <citation type="submission" date="2017-05" db="EMBL/GenBank/DDBJ databases">
        <title>Functional genome analysis of Paenibacillus pasadenensis strain R16: insights on endophytic life style and antifungal activity.</title>
        <authorList>
            <person name="Passera A."/>
            <person name="Marcolungo L."/>
            <person name="Casati P."/>
            <person name="Brasca M."/>
            <person name="Quaglino F."/>
            <person name="Delledonne M."/>
        </authorList>
    </citation>
    <scope>NUCLEOTIDE SEQUENCE [LARGE SCALE GENOMIC DNA]</scope>
    <source>
        <strain evidence="8 9">R16</strain>
    </source>
</reference>
<feature type="domain" description="ABC transporter" evidence="7">
    <location>
        <begin position="20"/>
        <end position="258"/>
    </location>
</feature>
<keyword evidence="5" id="KW-1278">Translocase</keyword>
<dbReference type="InterPro" id="IPR003439">
    <property type="entry name" value="ABC_transporter-like_ATP-bd"/>
</dbReference>
<keyword evidence="4 8" id="KW-0067">ATP-binding</keyword>
<evidence type="ECO:0000256" key="4">
    <source>
        <dbReference type="ARBA" id="ARBA00022840"/>
    </source>
</evidence>
<evidence type="ECO:0000256" key="6">
    <source>
        <dbReference type="ARBA" id="ARBA00023136"/>
    </source>
</evidence>
<dbReference type="PANTHER" id="PTHR43166">
    <property type="entry name" value="AMINO ACID IMPORT ATP-BINDING PROTEIN"/>
    <property type="match status" value="1"/>
</dbReference>
<dbReference type="EMBL" id="NFEZ01000004">
    <property type="protein sequence ID" value="PLT45899.1"/>
    <property type="molecule type" value="Genomic_DNA"/>
</dbReference>
<dbReference type="InterPro" id="IPR003593">
    <property type="entry name" value="AAA+_ATPase"/>
</dbReference>
<dbReference type="PROSITE" id="PS50893">
    <property type="entry name" value="ABC_TRANSPORTER_2"/>
    <property type="match status" value="1"/>
</dbReference>
<proteinExistence type="predicted"/>
<dbReference type="AlphaFoldDB" id="A0A2N5N6J6"/>
<evidence type="ECO:0000256" key="3">
    <source>
        <dbReference type="ARBA" id="ARBA00022741"/>
    </source>
</evidence>
<keyword evidence="3" id="KW-0547">Nucleotide-binding</keyword>
<dbReference type="InterPro" id="IPR050086">
    <property type="entry name" value="MetN_ABC_transporter-like"/>
</dbReference>
<dbReference type="SUPFAM" id="SSF52540">
    <property type="entry name" value="P-loop containing nucleoside triphosphate hydrolases"/>
    <property type="match status" value="1"/>
</dbReference>
<dbReference type="InterPro" id="IPR017871">
    <property type="entry name" value="ABC_transporter-like_CS"/>
</dbReference>
<comment type="caution">
    <text evidence="8">The sequence shown here is derived from an EMBL/GenBank/DDBJ whole genome shotgun (WGS) entry which is preliminary data.</text>
</comment>
<evidence type="ECO:0000313" key="8">
    <source>
        <dbReference type="EMBL" id="PLT45899.1"/>
    </source>
</evidence>
<dbReference type="Pfam" id="PF00005">
    <property type="entry name" value="ABC_tran"/>
    <property type="match status" value="1"/>
</dbReference>
<dbReference type="Gene3D" id="3.40.50.300">
    <property type="entry name" value="P-loop containing nucleotide triphosphate hydrolases"/>
    <property type="match status" value="1"/>
</dbReference>
<organism evidence="8 9">
    <name type="scientific">Paenibacillus pasadenensis</name>
    <dbReference type="NCBI Taxonomy" id="217090"/>
    <lineage>
        <taxon>Bacteria</taxon>
        <taxon>Bacillati</taxon>
        <taxon>Bacillota</taxon>
        <taxon>Bacilli</taxon>
        <taxon>Bacillales</taxon>
        <taxon>Paenibacillaceae</taxon>
        <taxon>Paenibacillus</taxon>
    </lineage>
</organism>
<keyword evidence="9" id="KW-1185">Reference proteome</keyword>
<protein>
    <submittedName>
        <fullName evidence="8">Phosphonate ABC transporter ATP-binding protein</fullName>
    </submittedName>
</protein>
<sequence>MQAGSEFMPDRQKECSSAMIHIAHLKKQLPAGPTVLDDISFRADDGEFIAIKGASGSGKSMLLKCLALHESWTSGTYKLDGKEVPTTWSGRYRIRRQVALIEEKPSLHPGRTALKNVLVGSAAQASVFRRLTGMVRSDDYMGAMDTIEKLGLLDKAHSKADKLSGGERQRVAIARALVHGAKVLLADEPVSGLDPHAAEKVLGDLKRLCKEQGLIVIAVLHQGDWAERYADRIIGLNSGKVALQVNGRRLTEREKNLL</sequence>
<evidence type="ECO:0000313" key="9">
    <source>
        <dbReference type="Proteomes" id="UP000234789"/>
    </source>
</evidence>
<evidence type="ECO:0000256" key="5">
    <source>
        <dbReference type="ARBA" id="ARBA00022967"/>
    </source>
</evidence>
<keyword evidence="2" id="KW-1003">Cell membrane</keyword>
<dbReference type="SMART" id="SM00382">
    <property type="entry name" value="AAA"/>
    <property type="match status" value="1"/>
</dbReference>
<gene>
    <name evidence="8" type="ORF">B8V81_4330</name>
</gene>
<dbReference type="InterPro" id="IPR027417">
    <property type="entry name" value="P-loop_NTPase"/>
</dbReference>
<dbReference type="GO" id="GO:0016887">
    <property type="term" value="F:ATP hydrolysis activity"/>
    <property type="evidence" value="ECO:0007669"/>
    <property type="project" value="InterPro"/>
</dbReference>
<dbReference type="Proteomes" id="UP000234789">
    <property type="component" value="Unassembled WGS sequence"/>
</dbReference>
<accession>A0A2N5N6J6</accession>
<name>A0A2N5N6J6_9BACL</name>